<feature type="compositionally biased region" description="Acidic residues" evidence="7">
    <location>
        <begin position="186"/>
        <end position="200"/>
    </location>
</feature>
<dbReference type="PANTHER" id="PTHR31001">
    <property type="entry name" value="UNCHARACTERIZED TRANSCRIPTIONAL REGULATORY PROTEIN"/>
    <property type="match status" value="1"/>
</dbReference>
<evidence type="ECO:0000313" key="10">
    <source>
        <dbReference type="Proteomes" id="UP001172673"/>
    </source>
</evidence>
<dbReference type="InterPro" id="IPR001138">
    <property type="entry name" value="Zn2Cys6_DnaBD"/>
</dbReference>
<name>A0AA38XIQ7_9EURO</name>
<evidence type="ECO:0000256" key="7">
    <source>
        <dbReference type="SAM" id="MobiDB-lite"/>
    </source>
</evidence>
<evidence type="ECO:0000256" key="2">
    <source>
        <dbReference type="ARBA" id="ARBA00022723"/>
    </source>
</evidence>
<comment type="subcellular location">
    <subcellularLocation>
        <location evidence="1">Nucleus</location>
    </subcellularLocation>
</comment>
<dbReference type="GO" id="GO:0000981">
    <property type="term" value="F:DNA-binding transcription factor activity, RNA polymerase II-specific"/>
    <property type="evidence" value="ECO:0007669"/>
    <property type="project" value="InterPro"/>
</dbReference>
<evidence type="ECO:0000259" key="8">
    <source>
        <dbReference type="PROSITE" id="PS50048"/>
    </source>
</evidence>
<keyword evidence="6" id="KW-0539">Nucleus</keyword>
<dbReference type="AlphaFoldDB" id="A0AA38XIQ7"/>
<dbReference type="SMART" id="SM00066">
    <property type="entry name" value="GAL4"/>
    <property type="match status" value="1"/>
</dbReference>
<dbReference type="PROSITE" id="PS00463">
    <property type="entry name" value="ZN2_CY6_FUNGAL_1"/>
    <property type="match status" value="1"/>
</dbReference>
<feature type="compositionally biased region" description="Polar residues" evidence="7">
    <location>
        <begin position="870"/>
        <end position="881"/>
    </location>
</feature>
<feature type="region of interest" description="Disordered" evidence="7">
    <location>
        <begin position="107"/>
        <end position="131"/>
    </location>
</feature>
<dbReference type="SMART" id="SM00906">
    <property type="entry name" value="Fungal_trans"/>
    <property type="match status" value="1"/>
</dbReference>
<dbReference type="GO" id="GO:0005634">
    <property type="term" value="C:nucleus"/>
    <property type="evidence" value="ECO:0007669"/>
    <property type="project" value="UniProtKB-SubCell"/>
</dbReference>
<dbReference type="InterPro" id="IPR007219">
    <property type="entry name" value="XnlR_reg_dom"/>
</dbReference>
<dbReference type="GO" id="GO:0008270">
    <property type="term" value="F:zinc ion binding"/>
    <property type="evidence" value="ECO:0007669"/>
    <property type="project" value="InterPro"/>
</dbReference>
<dbReference type="GO" id="GO:0003677">
    <property type="term" value="F:DNA binding"/>
    <property type="evidence" value="ECO:0007669"/>
    <property type="project" value="UniProtKB-KW"/>
</dbReference>
<accession>A0AA38XIQ7</accession>
<keyword evidence="4" id="KW-0238">DNA-binding</keyword>
<feature type="compositionally biased region" description="Polar residues" evidence="7">
    <location>
        <begin position="655"/>
        <end position="664"/>
    </location>
</feature>
<comment type="caution">
    <text evidence="9">The sequence shown here is derived from an EMBL/GenBank/DDBJ whole genome shotgun (WGS) entry which is preliminary data.</text>
</comment>
<dbReference type="PROSITE" id="PS50048">
    <property type="entry name" value="ZN2_CY6_FUNGAL_2"/>
    <property type="match status" value="1"/>
</dbReference>
<evidence type="ECO:0000256" key="3">
    <source>
        <dbReference type="ARBA" id="ARBA00023015"/>
    </source>
</evidence>
<feature type="domain" description="Zn(2)-C6 fungal-type" evidence="8">
    <location>
        <begin position="34"/>
        <end position="65"/>
    </location>
</feature>
<evidence type="ECO:0000313" key="9">
    <source>
        <dbReference type="EMBL" id="KAJ9614113.1"/>
    </source>
</evidence>
<feature type="region of interest" description="Disordered" evidence="7">
    <location>
        <begin position="868"/>
        <end position="907"/>
    </location>
</feature>
<dbReference type="PANTHER" id="PTHR31001:SF49">
    <property type="entry name" value="ZN(II)2CYS6 TRANSCRIPTION FACTOR (EUROFUNG)"/>
    <property type="match status" value="1"/>
</dbReference>
<proteinExistence type="predicted"/>
<evidence type="ECO:0000256" key="1">
    <source>
        <dbReference type="ARBA" id="ARBA00004123"/>
    </source>
</evidence>
<dbReference type="SUPFAM" id="SSF57701">
    <property type="entry name" value="Zn2/Cys6 DNA-binding domain"/>
    <property type="match status" value="1"/>
</dbReference>
<gene>
    <name evidence="9" type="ORF">H2200_002249</name>
</gene>
<feature type="compositionally biased region" description="Polar residues" evidence="7">
    <location>
        <begin position="109"/>
        <end position="126"/>
    </location>
</feature>
<evidence type="ECO:0000256" key="4">
    <source>
        <dbReference type="ARBA" id="ARBA00023125"/>
    </source>
</evidence>
<dbReference type="Pfam" id="PF04082">
    <property type="entry name" value="Fungal_trans"/>
    <property type="match status" value="1"/>
</dbReference>
<protein>
    <recommendedName>
        <fullName evidence="8">Zn(2)-C6 fungal-type domain-containing protein</fullName>
    </recommendedName>
</protein>
<feature type="region of interest" description="Disordered" evidence="7">
    <location>
        <begin position="173"/>
        <end position="205"/>
    </location>
</feature>
<dbReference type="Proteomes" id="UP001172673">
    <property type="component" value="Unassembled WGS sequence"/>
</dbReference>
<dbReference type="EMBL" id="JAPDRK010000003">
    <property type="protein sequence ID" value="KAJ9614113.1"/>
    <property type="molecule type" value="Genomic_DNA"/>
</dbReference>
<dbReference type="CDD" id="cd12148">
    <property type="entry name" value="fungal_TF_MHR"/>
    <property type="match status" value="1"/>
</dbReference>
<dbReference type="Gene3D" id="4.10.240.10">
    <property type="entry name" value="Zn(2)-C6 fungal-type DNA-binding domain"/>
    <property type="match status" value="1"/>
</dbReference>
<evidence type="ECO:0000256" key="5">
    <source>
        <dbReference type="ARBA" id="ARBA00023163"/>
    </source>
</evidence>
<organism evidence="9 10">
    <name type="scientific">Cladophialophora chaetospira</name>
    <dbReference type="NCBI Taxonomy" id="386627"/>
    <lineage>
        <taxon>Eukaryota</taxon>
        <taxon>Fungi</taxon>
        <taxon>Dikarya</taxon>
        <taxon>Ascomycota</taxon>
        <taxon>Pezizomycotina</taxon>
        <taxon>Eurotiomycetes</taxon>
        <taxon>Chaetothyriomycetidae</taxon>
        <taxon>Chaetothyriales</taxon>
        <taxon>Herpotrichiellaceae</taxon>
        <taxon>Cladophialophora</taxon>
    </lineage>
</organism>
<keyword evidence="5" id="KW-0804">Transcription</keyword>
<dbReference type="InterPro" id="IPR050613">
    <property type="entry name" value="Sec_Metabolite_Reg"/>
</dbReference>
<keyword evidence="2" id="KW-0479">Metal-binding</keyword>
<dbReference type="Pfam" id="PF00172">
    <property type="entry name" value="Zn_clus"/>
    <property type="match status" value="1"/>
</dbReference>
<evidence type="ECO:0000256" key="6">
    <source>
        <dbReference type="ARBA" id="ARBA00023242"/>
    </source>
</evidence>
<feature type="region of interest" description="Disordered" evidence="7">
    <location>
        <begin position="646"/>
        <end position="666"/>
    </location>
</feature>
<keyword evidence="10" id="KW-1185">Reference proteome</keyword>
<sequence length="907" mass="100608">MSEFSSLTHKFRANIDGQQAGGNKISKRNRQPLSCAPCRLKKLKCDRGHPCETCVKRGDQTSCTYGKLPAVKASETTANGGISSNHRGRAQERLRHLEQLVMQMVDPSSGAQSNRGSESATSNESPTDGVAMAGDTIAKQGHLQYGSSESRYVGSTHWSAILENLQELKSAIANSPDSGDQPSSSELDESDEVEPPDTDDIFGSTSHLSIPQILAQNLPSRLQVDRRLSTYFNSRYLVIPFIHTAQFQRQYEQFWRTPLETPPLWISILFSVCCLSAGLSEAVGSEPSTPEDQPSPRVGFLNAACQCLRLGGFTRPKRHVVEALGLYAQCKYMSTLDPSKDVGVIFSIVVRLAYRSGYHRDANQFPHISIFEGEMRRRVWAMCRQFDLMVSFQLGLPNQIPPNSWDTQNPRNLLDTDFDETTKVLPPSRPETEATQMLYFIVKSRLMTTFGRVCAHALSFGNENCSNQVMELDREARATYATVPQILHIKPMSQSFADPSYLTMVRTNCEFLYQKSLLVLHRKYMTLGTHPESTRACTDAAMAITRHMLDLHKEFKPGGQLFQDRWMLSSFTTNDFYLAGMVLCLGVSMWRKSNPGKDVNEDPKMKEQYQMLKDSLDICEELSPTSNEAKRVASVLRTLLDEKIDGTPASDRSAAANTGDSNPFSRPGRFMPSAMFPMQYDFNLTPLTLEEKDRVRETTSSTSDSSSYLMHGRQTPFNGGDVSTANAGYSTGGNFQNLMPGINNPSGLGDSFMSYFPFSPSYLAQNAGSNQTQSPDFSGANDSQNIGMGMNMGVDWPMLDQWMAFPNPADIIPFNDEDMPNPTRPSGSYQDERLEDMYPALSDSQGSGLATDADTEWTSTPYAFLGREAGTTSARQHNGTGDTLMLDGRTQPAKQGRGHAEGQYPSY</sequence>
<reference evidence="9" key="1">
    <citation type="submission" date="2022-10" db="EMBL/GenBank/DDBJ databases">
        <title>Culturing micro-colonial fungi from biological soil crusts in the Mojave desert and describing Neophaeococcomyces mojavensis, and introducing the new genera and species Taxawa tesnikishii.</title>
        <authorList>
            <person name="Kurbessoian T."/>
            <person name="Stajich J.E."/>
        </authorList>
    </citation>
    <scope>NUCLEOTIDE SEQUENCE</scope>
    <source>
        <strain evidence="9">TK_41</strain>
    </source>
</reference>
<dbReference type="InterPro" id="IPR036864">
    <property type="entry name" value="Zn2-C6_fun-type_DNA-bd_sf"/>
</dbReference>
<keyword evidence="3" id="KW-0805">Transcription regulation</keyword>
<dbReference type="CDD" id="cd00067">
    <property type="entry name" value="GAL4"/>
    <property type="match status" value="1"/>
</dbReference>
<dbReference type="GO" id="GO:0006351">
    <property type="term" value="P:DNA-templated transcription"/>
    <property type="evidence" value="ECO:0007669"/>
    <property type="project" value="InterPro"/>
</dbReference>